<feature type="region of interest" description="Disordered" evidence="9">
    <location>
        <begin position="343"/>
        <end position="382"/>
    </location>
</feature>
<dbReference type="Ensembl" id="ENSEBUT00000007064.1">
    <property type="protein sequence ID" value="ENSEBUP00000006605.1"/>
    <property type="gene ID" value="ENSEBUG00000004356.1"/>
</dbReference>
<evidence type="ECO:0000259" key="10">
    <source>
        <dbReference type="PROSITE" id="PS50011"/>
    </source>
</evidence>
<dbReference type="PROSITE" id="PS50011">
    <property type="entry name" value="PROTEIN_KINASE_DOM"/>
    <property type="match status" value="1"/>
</dbReference>
<dbReference type="GO" id="GO:0050321">
    <property type="term" value="F:tau-protein kinase activity"/>
    <property type="evidence" value="ECO:0007669"/>
    <property type="project" value="TreeGrafter"/>
</dbReference>
<dbReference type="GO" id="GO:0035556">
    <property type="term" value="P:intracellular signal transduction"/>
    <property type="evidence" value="ECO:0007669"/>
    <property type="project" value="TreeGrafter"/>
</dbReference>
<keyword evidence="3" id="KW-0808">Transferase</keyword>
<keyword evidence="2" id="KW-0723">Serine/threonine-protein kinase</keyword>
<dbReference type="InterPro" id="IPR000719">
    <property type="entry name" value="Prot_kinase_dom"/>
</dbReference>
<evidence type="ECO:0000256" key="4">
    <source>
        <dbReference type="ARBA" id="ARBA00022741"/>
    </source>
</evidence>
<evidence type="ECO:0000313" key="12">
    <source>
        <dbReference type="Proteomes" id="UP000694388"/>
    </source>
</evidence>
<reference evidence="11" key="1">
    <citation type="submission" date="2025-08" db="UniProtKB">
        <authorList>
            <consortium name="Ensembl"/>
        </authorList>
    </citation>
    <scope>IDENTIFICATION</scope>
</reference>
<evidence type="ECO:0000256" key="8">
    <source>
        <dbReference type="ARBA" id="ARBA00048679"/>
    </source>
</evidence>
<accession>A0A8C4NNN0</accession>
<evidence type="ECO:0000256" key="3">
    <source>
        <dbReference type="ARBA" id="ARBA00022679"/>
    </source>
</evidence>
<dbReference type="EC" id="2.7.11.1" evidence="1"/>
<feature type="region of interest" description="Disordered" evidence="9">
    <location>
        <begin position="474"/>
        <end position="498"/>
    </location>
</feature>
<evidence type="ECO:0000256" key="2">
    <source>
        <dbReference type="ARBA" id="ARBA00022527"/>
    </source>
</evidence>
<evidence type="ECO:0000256" key="5">
    <source>
        <dbReference type="ARBA" id="ARBA00022777"/>
    </source>
</evidence>
<dbReference type="PANTHER" id="PTHR24346:SF93">
    <property type="entry name" value="NUAK FAMILY SNF1-LIKE KINASE 1"/>
    <property type="match status" value="1"/>
</dbReference>
<dbReference type="InterPro" id="IPR008271">
    <property type="entry name" value="Ser/Thr_kinase_AS"/>
</dbReference>
<dbReference type="OMA" id="KSHRCHA"/>
<evidence type="ECO:0000256" key="7">
    <source>
        <dbReference type="ARBA" id="ARBA00047899"/>
    </source>
</evidence>
<evidence type="ECO:0000256" key="6">
    <source>
        <dbReference type="ARBA" id="ARBA00022840"/>
    </source>
</evidence>
<dbReference type="PROSITE" id="PS00108">
    <property type="entry name" value="PROTEIN_KINASE_ST"/>
    <property type="match status" value="1"/>
</dbReference>
<dbReference type="SMART" id="SM00220">
    <property type="entry name" value="S_TKc"/>
    <property type="match status" value="1"/>
</dbReference>
<comment type="catalytic activity">
    <reaction evidence="8">
        <text>L-seryl-[protein] + ATP = O-phospho-L-seryl-[protein] + ADP + H(+)</text>
        <dbReference type="Rhea" id="RHEA:17989"/>
        <dbReference type="Rhea" id="RHEA-COMP:9863"/>
        <dbReference type="Rhea" id="RHEA-COMP:11604"/>
        <dbReference type="ChEBI" id="CHEBI:15378"/>
        <dbReference type="ChEBI" id="CHEBI:29999"/>
        <dbReference type="ChEBI" id="CHEBI:30616"/>
        <dbReference type="ChEBI" id="CHEBI:83421"/>
        <dbReference type="ChEBI" id="CHEBI:456216"/>
        <dbReference type="EC" id="2.7.11.1"/>
    </reaction>
</comment>
<keyword evidence="5" id="KW-0418">Kinase</keyword>
<feature type="domain" description="Protein kinase" evidence="10">
    <location>
        <begin position="1"/>
        <end position="235"/>
    </location>
</feature>
<evidence type="ECO:0000256" key="9">
    <source>
        <dbReference type="SAM" id="MobiDB-lite"/>
    </source>
</evidence>
<evidence type="ECO:0000256" key="1">
    <source>
        <dbReference type="ARBA" id="ARBA00012513"/>
    </source>
</evidence>
<dbReference type="FunFam" id="1.10.510.10:FF:000571">
    <property type="entry name" value="Maternal embryonic leucine zipper kinase"/>
    <property type="match status" value="1"/>
</dbReference>
<dbReference type="GO" id="GO:0000226">
    <property type="term" value="P:microtubule cytoskeleton organization"/>
    <property type="evidence" value="ECO:0007669"/>
    <property type="project" value="TreeGrafter"/>
</dbReference>
<feature type="compositionally biased region" description="Basic and acidic residues" evidence="9">
    <location>
        <begin position="488"/>
        <end position="498"/>
    </location>
</feature>
<name>A0A8C4NNN0_EPTBU</name>
<organism evidence="11 12">
    <name type="scientific">Eptatretus burgeri</name>
    <name type="common">Inshore hagfish</name>
    <dbReference type="NCBI Taxonomy" id="7764"/>
    <lineage>
        <taxon>Eukaryota</taxon>
        <taxon>Metazoa</taxon>
        <taxon>Chordata</taxon>
        <taxon>Craniata</taxon>
        <taxon>Vertebrata</taxon>
        <taxon>Cyclostomata</taxon>
        <taxon>Myxini</taxon>
        <taxon>Myxiniformes</taxon>
        <taxon>Myxinidae</taxon>
        <taxon>Eptatretinae</taxon>
        <taxon>Eptatretus</taxon>
    </lineage>
</organism>
<dbReference type="GeneTree" id="ENSGT00940000158422"/>
<reference evidence="11" key="2">
    <citation type="submission" date="2025-09" db="UniProtKB">
        <authorList>
            <consortium name="Ensembl"/>
        </authorList>
    </citation>
    <scope>IDENTIFICATION</scope>
</reference>
<protein>
    <recommendedName>
        <fullName evidence="1">non-specific serine/threonine protein kinase</fullName>
        <ecNumber evidence="1">2.7.11.1</ecNumber>
    </recommendedName>
</protein>
<dbReference type="GO" id="GO:0005524">
    <property type="term" value="F:ATP binding"/>
    <property type="evidence" value="ECO:0007669"/>
    <property type="project" value="UniProtKB-KW"/>
</dbReference>
<keyword evidence="12" id="KW-1185">Reference proteome</keyword>
<sequence length="498" mass="56294">MTKELLCSRVAIKTVNKLKIKNQQELNLIRREIEILSSLIHPHIIRIYEVFENDNKLVIVMEFASNGELFDYLHKQGQLRESEARRFFRQILAATMHCHRNGVVHRDLKLENILLDENFSIKIADFGFSSTYSKESLLHTFCGSPLYTAPEIIAGKPYNGPEVDCWSLGVILYALVYGFLPFVAEDYRILLQKISRGEYSEPDDRSMASDLIGWLLCVSPEARATAEDVVRHPWVNQGYKEPAYAYKEPHGIPYLPNSSRPGVRNTHATWSRAASTNHSSLRKSKRASDVRVTFWKDCEGPTPKGILKNRVNGYDKDHAIEDKVPECRESVDAQRLQNSVAKAPRKGILKKRSSRAKSEYSSSAEHLESKETNTTANDFGQSDDKFIGSRRCSYGDFQNSDSLKNKSKRSVSLNNLVDEAEIEAAGFLEGSMDSILSCESFDVLDLPPKDLARLAGRRRRCHAARDRIRSSTSMEDLLLPSSSMTVHHSAEDLKIPGP</sequence>
<feature type="compositionally biased region" description="Basic residues" evidence="9">
    <location>
        <begin position="343"/>
        <end position="355"/>
    </location>
</feature>
<dbReference type="InterPro" id="IPR011009">
    <property type="entry name" value="Kinase-like_dom_sf"/>
</dbReference>
<dbReference type="SUPFAM" id="SSF56112">
    <property type="entry name" value="Protein kinase-like (PK-like)"/>
    <property type="match status" value="1"/>
</dbReference>
<dbReference type="Proteomes" id="UP000694388">
    <property type="component" value="Unplaced"/>
</dbReference>
<dbReference type="AlphaFoldDB" id="A0A8C4NNN0"/>
<keyword evidence="6" id="KW-0067">ATP-binding</keyword>
<evidence type="ECO:0000313" key="11">
    <source>
        <dbReference type="Ensembl" id="ENSEBUP00000006605.1"/>
    </source>
</evidence>
<dbReference type="Gene3D" id="1.10.510.10">
    <property type="entry name" value="Transferase(Phosphotransferase) domain 1"/>
    <property type="match status" value="1"/>
</dbReference>
<dbReference type="GO" id="GO:0005737">
    <property type="term" value="C:cytoplasm"/>
    <property type="evidence" value="ECO:0007669"/>
    <property type="project" value="TreeGrafter"/>
</dbReference>
<keyword evidence="4" id="KW-0547">Nucleotide-binding</keyword>
<dbReference type="PANTHER" id="PTHR24346">
    <property type="entry name" value="MAP/MICROTUBULE AFFINITY-REGULATING KINASE"/>
    <property type="match status" value="1"/>
</dbReference>
<feature type="compositionally biased region" description="Polar residues" evidence="9">
    <location>
        <begin position="474"/>
        <end position="486"/>
    </location>
</feature>
<dbReference type="Pfam" id="PF00069">
    <property type="entry name" value="Pkinase"/>
    <property type="match status" value="1"/>
</dbReference>
<proteinExistence type="predicted"/>
<comment type="catalytic activity">
    <reaction evidence="7">
        <text>L-threonyl-[protein] + ATP = O-phospho-L-threonyl-[protein] + ADP + H(+)</text>
        <dbReference type="Rhea" id="RHEA:46608"/>
        <dbReference type="Rhea" id="RHEA-COMP:11060"/>
        <dbReference type="Rhea" id="RHEA-COMP:11605"/>
        <dbReference type="ChEBI" id="CHEBI:15378"/>
        <dbReference type="ChEBI" id="CHEBI:30013"/>
        <dbReference type="ChEBI" id="CHEBI:30616"/>
        <dbReference type="ChEBI" id="CHEBI:61977"/>
        <dbReference type="ChEBI" id="CHEBI:456216"/>
        <dbReference type="EC" id="2.7.11.1"/>
    </reaction>
</comment>